<name>A0A0A9AMJ4_ARUDO</name>
<feature type="region of interest" description="Disordered" evidence="1">
    <location>
        <begin position="51"/>
        <end position="112"/>
    </location>
</feature>
<evidence type="ECO:0000256" key="1">
    <source>
        <dbReference type="SAM" id="MobiDB-lite"/>
    </source>
</evidence>
<evidence type="ECO:0000313" key="2">
    <source>
        <dbReference type="EMBL" id="JAD48317.1"/>
    </source>
</evidence>
<feature type="compositionally biased region" description="Pro residues" evidence="1">
    <location>
        <begin position="150"/>
        <end position="160"/>
    </location>
</feature>
<reference evidence="2" key="1">
    <citation type="submission" date="2014-09" db="EMBL/GenBank/DDBJ databases">
        <authorList>
            <person name="Magalhaes I.L.F."/>
            <person name="Oliveira U."/>
            <person name="Santos F.R."/>
            <person name="Vidigal T.H.D.A."/>
            <person name="Brescovit A.D."/>
            <person name="Santos A.J."/>
        </authorList>
    </citation>
    <scope>NUCLEOTIDE SEQUENCE</scope>
    <source>
        <tissue evidence="2">Shoot tissue taken approximately 20 cm above the soil surface</tissue>
    </source>
</reference>
<organism evidence="2">
    <name type="scientific">Arundo donax</name>
    <name type="common">Giant reed</name>
    <name type="synonym">Donax arundinaceus</name>
    <dbReference type="NCBI Taxonomy" id="35708"/>
    <lineage>
        <taxon>Eukaryota</taxon>
        <taxon>Viridiplantae</taxon>
        <taxon>Streptophyta</taxon>
        <taxon>Embryophyta</taxon>
        <taxon>Tracheophyta</taxon>
        <taxon>Spermatophyta</taxon>
        <taxon>Magnoliopsida</taxon>
        <taxon>Liliopsida</taxon>
        <taxon>Poales</taxon>
        <taxon>Poaceae</taxon>
        <taxon>PACMAD clade</taxon>
        <taxon>Arundinoideae</taxon>
        <taxon>Arundineae</taxon>
        <taxon>Arundo</taxon>
    </lineage>
</organism>
<dbReference type="EMBL" id="GBRH01249578">
    <property type="protein sequence ID" value="JAD48317.1"/>
    <property type="molecule type" value="Transcribed_RNA"/>
</dbReference>
<proteinExistence type="predicted"/>
<sequence length="192" mass="19999">MRPSACARLWRAPSPTFPSGRAAPCSLYVSLYKKATIGFAASFRALSTMSRPVSTLASPPPPSSSPTPAERRRARSPPTASFLPFSSRPERRIAVRNSPTSSPLSPGHGSTVATATPVLVVTPPSFISGQAEPSYRLLGAVRCRSTLSPSRPPTGWPPSPSTEAAAAFPSPERAPHCIAAPGGFTHGLTAAQ</sequence>
<feature type="region of interest" description="Disordered" evidence="1">
    <location>
        <begin position="146"/>
        <end position="192"/>
    </location>
</feature>
<accession>A0A0A9AMJ4</accession>
<protein>
    <submittedName>
        <fullName evidence="2">Uncharacterized protein</fullName>
    </submittedName>
</protein>
<dbReference type="AlphaFoldDB" id="A0A0A9AMJ4"/>
<reference evidence="2" key="2">
    <citation type="journal article" date="2015" name="Data Brief">
        <title>Shoot transcriptome of the giant reed, Arundo donax.</title>
        <authorList>
            <person name="Barrero R.A."/>
            <person name="Guerrero F.D."/>
            <person name="Moolhuijzen P."/>
            <person name="Goolsby J.A."/>
            <person name="Tidwell J."/>
            <person name="Bellgard S.E."/>
            <person name="Bellgard M.I."/>
        </authorList>
    </citation>
    <scope>NUCLEOTIDE SEQUENCE</scope>
    <source>
        <tissue evidence="2">Shoot tissue taken approximately 20 cm above the soil surface</tissue>
    </source>
</reference>